<dbReference type="Pfam" id="PF00046">
    <property type="entry name" value="Homeodomain"/>
    <property type="match status" value="1"/>
</dbReference>
<dbReference type="GO" id="GO:0000981">
    <property type="term" value="F:DNA-binding transcription factor activity, RNA polymerase II-specific"/>
    <property type="evidence" value="ECO:0007669"/>
    <property type="project" value="TreeGrafter"/>
</dbReference>
<keyword evidence="3 4" id="KW-0238">DNA-binding</keyword>
<evidence type="ECO:0000256" key="4">
    <source>
        <dbReference type="RuleBase" id="RU000682"/>
    </source>
</evidence>
<evidence type="ECO:0000259" key="5">
    <source>
        <dbReference type="PROSITE" id="PS50071"/>
    </source>
</evidence>
<feature type="non-terminal residue" evidence="6">
    <location>
        <position position="63"/>
    </location>
</feature>
<proteinExistence type="evidence at transcript level"/>
<reference evidence="6" key="1">
    <citation type="journal article" date="1999" name="J. Exp. Zool.">
        <title>Isolation of Hox genes from the scyphozoan Cassiopeia xamachana: implications for the early evolution of Hox genes.</title>
        <authorList>
            <person name="Kuhn K."/>
            <person name="Streit B."/>
            <person name="Schierwater B."/>
        </authorList>
    </citation>
    <scope>NUCLEOTIDE SEQUENCE</scope>
</reference>
<evidence type="ECO:0000256" key="1">
    <source>
        <dbReference type="ARBA" id="ARBA00004123"/>
    </source>
</evidence>
<accession>Q9XYT9</accession>
<dbReference type="GO" id="GO:0000978">
    <property type="term" value="F:RNA polymerase II cis-regulatory region sequence-specific DNA binding"/>
    <property type="evidence" value="ECO:0007669"/>
    <property type="project" value="TreeGrafter"/>
</dbReference>
<comment type="similarity">
    <text evidence="2">Belongs to the Abd-B homeobox family.</text>
</comment>
<gene>
    <name evidence="6" type="primary">Scox-5</name>
</gene>
<protein>
    <submittedName>
        <fullName evidence="6">Scox-5 homeodomain protein</fullName>
    </submittedName>
</protein>
<evidence type="ECO:0000256" key="3">
    <source>
        <dbReference type="PROSITE-ProRule" id="PRU00108"/>
    </source>
</evidence>
<name>Q9XYT9_CASXA</name>
<dbReference type="GO" id="GO:0005634">
    <property type="term" value="C:nucleus"/>
    <property type="evidence" value="ECO:0007669"/>
    <property type="project" value="UniProtKB-SubCell"/>
</dbReference>
<feature type="domain" description="Homeobox" evidence="5">
    <location>
        <begin position="15"/>
        <end position="63"/>
    </location>
</feature>
<comment type="subcellular location">
    <subcellularLocation>
        <location evidence="1 3 4">Nucleus</location>
    </subcellularLocation>
</comment>
<dbReference type="Gene3D" id="1.10.10.60">
    <property type="entry name" value="Homeodomain-like"/>
    <property type="match status" value="1"/>
</dbReference>
<organism evidence="6">
    <name type="scientific">Cassiopea xamachana</name>
    <name type="common">Mangrove upside-down jellyfish</name>
    <dbReference type="NCBI Taxonomy" id="12993"/>
    <lineage>
        <taxon>Eukaryota</taxon>
        <taxon>Metazoa</taxon>
        <taxon>Cnidaria</taxon>
        <taxon>Scyphozoa</taxon>
        <taxon>Rhizostomeae</taxon>
        <taxon>Cassiopeidae</taxon>
        <taxon>Cassiopea</taxon>
    </lineage>
</organism>
<dbReference type="PROSITE" id="PS50071">
    <property type="entry name" value="HOMEOBOX_2"/>
    <property type="match status" value="1"/>
</dbReference>
<dbReference type="InterPro" id="IPR046333">
    <property type="entry name" value="HXA10/ABDB-like"/>
</dbReference>
<dbReference type="InterPro" id="IPR009057">
    <property type="entry name" value="Homeodomain-like_sf"/>
</dbReference>
<keyword evidence="3 4" id="KW-0371">Homeobox</keyword>
<dbReference type="AlphaFoldDB" id="Q9XYT9"/>
<dbReference type="EMBL" id="AF124595">
    <property type="protein sequence ID" value="AAD32579.1"/>
    <property type="molecule type" value="mRNA"/>
</dbReference>
<dbReference type="SMART" id="SM00389">
    <property type="entry name" value="HOX"/>
    <property type="match status" value="1"/>
</dbReference>
<dbReference type="InterPro" id="IPR001356">
    <property type="entry name" value="HD"/>
</dbReference>
<dbReference type="PANTHER" id="PTHR45874:SF4">
    <property type="entry name" value="HOMEOBOX PROTEIN ABDOMINAL-B"/>
    <property type="match status" value="1"/>
</dbReference>
<dbReference type="CDD" id="cd00086">
    <property type="entry name" value="homeodomain"/>
    <property type="match status" value="1"/>
</dbReference>
<sequence length="63" mass="7717">LACFPDSKVPWKCRSTPRQKRKTYSRHQTLELEKEFLFNQYLTKERRRELSTFLGLSERQIKI</sequence>
<dbReference type="SUPFAM" id="SSF46689">
    <property type="entry name" value="Homeodomain-like"/>
    <property type="match status" value="1"/>
</dbReference>
<evidence type="ECO:0000256" key="2">
    <source>
        <dbReference type="ARBA" id="ARBA00006317"/>
    </source>
</evidence>
<feature type="non-terminal residue" evidence="6">
    <location>
        <position position="1"/>
    </location>
</feature>
<keyword evidence="3 4" id="KW-0539">Nucleus</keyword>
<evidence type="ECO:0000313" key="6">
    <source>
        <dbReference type="EMBL" id="AAD32579.1"/>
    </source>
</evidence>
<dbReference type="PANTHER" id="PTHR45874">
    <property type="entry name" value="HOMEOBOX PROTEIN ABDOMINAL-B"/>
    <property type="match status" value="1"/>
</dbReference>